<accession>A0ABD7CMC8</accession>
<reference evidence="1 2" key="1">
    <citation type="journal article" date="2014" name="J. Infect. Dis.">
        <title>Molecular characterization of a novel botulinum neurotoxin type H gene.</title>
        <authorList>
            <person name="Dover N."/>
            <person name="Barash J.R."/>
            <person name="Hill K.K."/>
            <person name="Xie G."/>
            <person name="Arnon S.S."/>
        </authorList>
    </citation>
    <scope>NUCLEOTIDE SEQUENCE [LARGE SCALE GENOMIC DNA]</scope>
    <source>
        <strain evidence="1 2">IBCA10-7060</strain>
    </source>
</reference>
<dbReference type="Proteomes" id="UP000663464">
    <property type="component" value="Chromosome"/>
</dbReference>
<name>A0ABD7CMC8_CLOBO</name>
<proteinExistence type="predicted"/>
<organism evidence="1 2">
    <name type="scientific">Clostridium botulinum</name>
    <dbReference type="NCBI Taxonomy" id="1491"/>
    <lineage>
        <taxon>Bacteria</taxon>
        <taxon>Bacillati</taxon>
        <taxon>Bacillota</taxon>
        <taxon>Clostridia</taxon>
        <taxon>Eubacteriales</taxon>
        <taxon>Clostridiaceae</taxon>
        <taxon>Clostridium</taxon>
    </lineage>
</organism>
<gene>
    <name evidence="1" type="ORF">JQS73_04775</name>
</gene>
<dbReference type="RefSeq" id="WP_047402979.1">
    <property type="nucleotide sequence ID" value="NZ_CP069280.1"/>
</dbReference>
<sequence>MLGKYKREYCCSRCGLIWFDTTTTANTTVCKECGNSNKEDGLYTCDSIGYAYAYASIEADLKERGKELHYDKEHPYYDKK</sequence>
<dbReference type="EMBL" id="CP069280">
    <property type="protein sequence ID" value="QRI54429.1"/>
    <property type="molecule type" value="Genomic_DNA"/>
</dbReference>
<evidence type="ECO:0000313" key="1">
    <source>
        <dbReference type="EMBL" id="QRI54429.1"/>
    </source>
</evidence>
<dbReference type="AlphaFoldDB" id="A0ABD7CMC8"/>
<protein>
    <submittedName>
        <fullName evidence="1">Uncharacterized protein</fullName>
    </submittedName>
</protein>
<evidence type="ECO:0000313" key="2">
    <source>
        <dbReference type="Proteomes" id="UP000663464"/>
    </source>
</evidence>